<dbReference type="EC" id="3.6.1.7" evidence="2"/>
<reference evidence="7 8" key="1">
    <citation type="submission" date="2019-08" db="EMBL/GenBank/DDBJ databases">
        <authorList>
            <person name="Peeters C."/>
        </authorList>
    </citation>
    <scope>NUCLEOTIDE SEQUENCE [LARGE SCALE GENOMIC DNA]</scope>
    <source>
        <strain evidence="7 8">LMG 31013</strain>
    </source>
</reference>
<evidence type="ECO:0000313" key="7">
    <source>
        <dbReference type="EMBL" id="VVE21224.1"/>
    </source>
</evidence>
<accession>A0A5E4WC31</accession>
<dbReference type="NCBIfam" id="NF010998">
    <property type="entry name" value="PRK14424.1"/>
    <property type="match status" value="1"/>
</dbReference>
<dbReference type="PANTHER" id="PTHR47268">
    <property type="entry name" value="ACYLPHOSPHATASE"/>
    <property type="match status" value="1"/>
</dbReference>
<proteinExistence type="inferred from homology"/>
<comment type="caution">
    <text evidence="4">Lacks conserved residue(s) required for the propagation of feature annotation.</text>
</comment>
<feature type="domain" description="Acylphosphatase-like" evidence="6">
    <location>
        <begin position="56"/>
        <end position="142"/>
    </location>
</feature>
<dbReference type="Gene3D" id="3.30.70.100">
    <property type="match status" value="1"/>
</dbReference>
<gene>
    <name evidence="7" type="ORF">PTE31013_03175</name>
</gene>
<comment type="similarity">
    <text evidence="1 5">Belongs to the acylphosphatase family.</text>
</comment>
<dbReference type="InterPro" id="IPR020456">
    <property type="entry name" value="Acylphosphatase"/>
</dbReference>
<dbReference type="Proteomes" id="UP000334380">
    <property type="component" value="Unassembled WGS sequence"/>
</dbReference>
<dbReference type="EMBL" id="CABPRU010000007">
    <property type="protein sequence ID" value="VVE21224.1"/>
    <property type="molecule type" value="Genomic_DNA"/>
</dbReference>
<dbReference type="AlphaFoldDB" id="A0A5E4WC31"/>
<evidence type="ECO:0000256" key="4">
    <source>
        <dbReference type="PROSITE-ProRule" id="PRU00520"/>
    </source>
</evidence>
<protein>
    <recommendedName>
        <fullName evidence="2">acylphosphatase</fullName>
        <ecNumber evidence="2">3.6.1.7</ecNumber>
    </recommendedName>
</protein>
<evidence type="ECO:0000256" key="5">
    <source>
        <dbReference type="RuleBase" id="RU004168"/>
    </source>
</evidence>
<dbReference type="PROSITE" id="PS51160">
    <property type="entry name" value="ACYLPHOSPHATASE_3"/>
    <property type="match status" value="1"/>
</dbReference>
<comment type="catalytic activity">
    <reaction evidence="3">
        <text>an acyl phosphate + H2O = a carboxylate + phosphate + H(+)</text>
        <dbReference type="Rhea" id="RHEA:14965"/>
        <dbReference type="ChEBI" id="CHEBI:15377"/>
        <dbReference type="ChEBI" id="CHEBI:15378"/>
        <dbReference type="ChEBI" id="CHEBI:29067"/>
        <dbReference type="ChEBI" id="CHEBI:43474"/>
        <dbReference type="ChEBI" id="CHEBI:59918"/>
        <dbReference type="EC" id="3.6.1.7"/>
    </reaction>
</comment>
<dbReference type="PRINTS" id="PR00112">
    <property type="entry name" value="ACYLPHPHTASE"/>
</dbReference>
<evidence type="ECO:0000313" key="8">
    <source>
        <dbReference type="Proteomes" id="UP000334380"/>
    </source>
</evidence>
<organism evidence="7 8">
    <name type="scientific">Pandoraea terrigena</name>
    <dbReference type="NCBI Taxonomy" id="2508292"/>
    <lineage>
        <taxon>Bacteria</taxon>
        <taxon>Pseudomonadati</taxon>
        <taxon>Pseudomonadota</taxon>
        <taxon>Betaproteobacteria</taxon>
        <taxon>Burkholderiales</taxon>
        <taxon>Burkholderiaceae</taxon>
        <taxon>Pandoraea</taxon>
    </lineage>
</organism>
<dbReference type="InterPro" id="IPR036046">
    <property type="entry name" value="Acylphosphatase-like_dom_sf"/>
</dbReference>
<dbReference type="SUPFAM" id="SSF54975">
    <property type="entry name" value="Acylphosphatase/BLUF domain-like"/>
    <property type="match status" value="1"/>
</dbReference>
<dbReference type="GO" id="GO:0003998">
    <property type="term" value="F:acylphosphatase activity"/>
    <property type="evidence" value="ECO:0007669"/>
    <property type="project" value="UniProtKB-EC"/>
</dbReference>
<evidence type="ECO:0000256" key="2">
    <source>
        <dbReference type="ARBA" id="ARBA00012150"/>
    </source>
</evidence>
<keyword evidence="8" id="KW-1185">Reference proteome</keyword>
<name>A0A5E4WC31_9BURK</name>
<dbReference type="InterPro" id="IPR001792">
    <property type="entry name" value="Acylphosphatase-like_dom"/>
</dbReference>
<evidence type="ECO:0000256" key="1">
    <source>
        <dbReference type="ARBA" id="ARBA00005614"/>
    </source>
</evidence>
<dbReference type="Pfam" id="PF00708">
    <property type="entry name" value="Acylphosphatase"/>
    <property type="match status" value="1"/>
</dbReference>
<dbReference type="PANTHER" id="PTHR47268:SF4">
    <property type="entry name" value="ACYLPHOSPHATASE"/>
    <property type="match status" value="1"/>
</dbReference>
<sequence>MSGTGALTGKGAGNRQAMTLQSPLSGRLVFRTLTLVAVFPLLAAMKSLSPSSSLETVAVRLRGKIQGVGYRQAAVREGHLIGVRGWVQALPEGDILAMVQGTPDQVDKMLEWMRHGPPGARVTAFESEIEYTGRRFDRFEQL</sequence>
<evidence type="ECO:0000256" key="3">
    <source>
        <dbReference type="ARBA" id="ARBA00047645"/>
    </source>
</evidence>
<evidence type="ECO:0000259" key="6">
    <source>
        <dbReference type="PROSITE" id="PS51160"/>
    </source>
</evidence>